<dbReference type="Proteomes" id="UP000298030">
    <property type="component" value="Unassembled WGS sequence"/>
</dbReference>
<reference evidence="2 3" key="1">
    <citation type="journal article" date="2019" name="Nat. Ecol. Evol.">
        <title>Megaphylogeny resolves global patterns of mushroom evolution.</title>
        <authorList>
            <person name="Varga T."/>
            <person name="Krizsan K."/>
            <person name="Foldi C."/>
            <person name="Dima B."/>
            <person name="Sanchez-Garcia M."/>
            <person name="Sanchez-Ramirez S."/>
            <person name="Szollosi G.J."/>
            <person name="Szarkandi J.G."/>
            <person name="Papp V."/>
            <person name="Albert L."/>
            <person name="Andreopoulos W."/>
            <person name="Angelini C."/>
            <person name="Antonin V."/>
            <person name="Barry K.W."/>
            <person name="Bougher N.L."/>
            <person name="Buchanan P."/>
            <person name="Buyck B."/>
            <person name="Bense V."/>
            <person name="Catcheside P."/>
            <person name="Chovatia M."/>
            <person name="Cooper J."/>
            <person name="Damon W."/>
            <person name="Desjardin D."/>
            <person name="Finy P."/>
            <person name="Geml J."/>
            <person name="Haridas S."/>
            <person name="Hughes K."/>
            <person name="Justo A."/>
            <person name="Karasinski D."/>
            <person name="Kautmanova I."/>
            <person name="Kiss B."/>
            <person name="Kocsube S."/>
            <person name="Kotiranta H."/>
            <person name="LaButti K.M."/>
            <person name="Lechner B.E."/>
            <person name="Liimatainen K."/>
            <person name="Lipzen A."/>
            <person name="Lukacs Z."/>
            <person name="Mihaltcheva S."/>
            <person name="Morgado L.N."/>
            <person name="Niskanen T."/>
            <person name="Noordeloos M.E."/>
            <person name="Ohm R.A."/>
            <person name="Ortiz-Santana B."/>
            <person name="Ovrebo C."/>
            <person name="Racz N."/>
            <person name="Riley R."/>
            <person name="Savchenko A."/>
            <person name="Shiryaev A."/>
            <person name="Soop K."/>
            <person name="Spirin V."/>
            <person name="Szebenyi C."/>
            <person name="Tomsovsky M."/>
            <person name="Tulloss R.E."/>
            <person name="Uehling J."/>
            <person name="Grigoriev I.V."/>
            <person name="Vagvolgyi C."/>
            <person name="Papp T."/>
            <person name="Martin F.M."/>
            <person name="Miettinen O."/>
            <person name="Hibbett D.S."/>
            <person name="Nagy L.G."/>
        </authorList>
    </citation>
    <scope>NUCLEOTIDE SEQUENCE [LARGE SCALE GENOMIC DNA]</scope>
    <source>
        <strain evidence="2 3">FP101781</strain>
    </source>
</reference>
<keyword evidence="3" id="KW-1185">Reference proteome</keyword>
<feature type="region of interest" description="Disordered" evidence="1">
    <location>
        <begin position="117"/>
        <end position="224"/>
    </location>
</feature>
<name>A0A4Y7TGN4_COPMI</name>
<evidence type="ECO:0000313" key="3">
    <source>
        <dbReference type="Proteomes" id="UP000298030"/>
    </source>
</evidence>
<organism evidence="2 3">
    <name type="scientific">Coprinellus micaceus</name>
    <name type="common">Glistening ink-cap mushroom</name>
    <name type="synonym">Coprinus micaceus</name>
    <dbReference type="NCBI Taxonomy" id="71717"/>
    <lineage>
        <taxon>Eukaryota</taxon>
        <taxon>Fungi</taxon>
        <taxon>Dikarya</taxon>
        <taxon>Basidiomycota</taxon>
        <taxon>Agaricomycotina</taxon>
        <taxon>Agaricomycetes</taxon>
        <taxon>Agaricomycetidae</taxon>
        <taxon>Agaricales</taxon>
        <taxon>Agaricineae</taxon>
        <taxon>Psathyrellaceae</taxon>
        <taxon>Coprinellus</taxon>
    </lineage>
</organism>
<dbReference type="EMBL" id="QPFP01000012">
    <property type="protein sequence ID" value="TEB33335.1"/>
    <property type="molecule type" value="Genomic_DNA"/>
</dbReference>
<dbReference type="OrthoDB" id="5550090at2759"/>
<evidence type="ECO:0000313" key="2">
    <source>
        <dbReference type="EMBL" id="TEB33335.1"/>
    </source>
</evidence>
<protein>
    <submittedName>
        <fullName evidence="2">Uncharacterized protein</fullName>
    </submittedName>
</protein>
<dbReference type="AlphaFoldDB" id="A0A4Y7TGN4"/>
<gene>
    <name evidence="2" type="ORF">FA13DRAFT_1627132</name>
</gene>
<accession>A0A4Y7TGN4</accession>
<dbReference type="STRING" id="71717.A0A4Y7TGN4"/>
<sequence>MAIIKAPRNIKVTVPRHSAQTIGAKLNSEIKKQAKDRTIRVDTAQPSTELAQAIESASEWNSLLMTARAERGPQWDIGTQQFLVEEHSELYYDPTPLFEVVKKTKDEEFGVSEPAQNAHPLQQHPQHSHAGPSHHGQFNPMNSSQRHQTPMRDRDFHPQMGGQHMDPRHGHGAGPPMQASFPYGPNTPMRGPPGQGGGFPGGGGPGMGSGGGMQGQFFGGSPAPSPMRMGSMGGMGMDDGMGHPGMGGMGGMGMGGMQGVPGGPPGMGRRMTMGQDGFMPQ</sequence>
<feature type="compositionally biased region" description="Gly residues" evidence="1">
    <location>
        <begin position="193"/>
        <end position="218"/>
    </location>
</feature>
<evidence type="ECO:0000256" key="1">
    <source>
        <dbReference type="SAM" id="MobiDB-lite"/>
    </source>
</evidence>
<proteinExistence type="predicted"/>
<feature type="compositionally biased region" description="Polar residues" evidence="1">
    <location>
        <begin position="139"/>
        <end position="148"/>
    </location>
</feature>
<comment type="caution">
    <text evidence="2">The sequence shown here is derived from an EMBL/GenBank/DDBJ whole genome shotgun (WGS) entry which is preliminary data.</text>
</comment>